<dbReference type="InterPro" id="IPR000408">
    <property type="entry name" value="Reg_chr_condens"/>
</dbReference>
<protein>
    <submittedName>
        <fullName evidence="2">Uncharacterized protein</fullName>
    </submittedName>
</protein>
<dbReference type="PANTHER" id="PTHR46337:SF1">
    <property type="entry name" value="RCC1-LIKE G EXCHANGING FACTOR-LIKE PROTEIN"/>
    <property type="match status" value="1"/>
</dbReference>
<dbReference type="AlphaFoldDB" id="A0AAW2HFD1"/>
<feature type="repeat" description="RCC1" evidence="1">
    <location>
        <begin position="52"/>
        <end position="116"/>
    </location>
</feature>
<dbReference type="InterPro" id="IPR009091">
    <property type="entry name" value="RCC1/BLIP-II"/>
</dbReference>
<organism evidence="2">
    <name type="scientific">Menopon gallinae</name>
    <name type="common">poultry shaft louse</name>
    <dbReference type="NCBI Taxonomy" id="328185"/>
    <lineage>
        <taxon>Eukaryota</taxon>
        <taxon>Metazoa</taxon>
        <taxon>Ecdysozoa</taxon>
        <taxon>Arthropoda</taxon>
        <taxon>Hexapoda</taxon>
        <taxon>Insecta</taxon>
        <taxon>Pterygota</taxon>
        <taxon>Neoptera</taxon>
        <taxon>Paraneoptera</taxon>
        <taxon>Psocodea</taxon>
        <taxon>Troctomorpha</taxon>
        <taxon>Phthiraptera</taxon>
        <taxon>Amblycera</taxon>
        <taxon>Menoponidae</taxon>
        <taxon>Menopon</taxon>
    </lineage>
</organism>
<evidence type="ECO:0000256" key="1">
    <source>
        <dbReference type="PROSITE-ProRule" id="PRU00235"/>
    </source>
</evidence>
<dbReference type="PANTHER" id="PTHR46337">
    <property type="entry name" value="RCC1-LIKE G EXCHANGING FACTOR-LIKE PROTEIN"/>
    <property type="match status" value="1"/>
</dbReference>
<evidence type="ECO:0000313" key="2">
    <source>
        <dbReference type="EMBL" id="KAL0268568.1"/>
    </source>
</evidence>
<gene>
    <name evidence="2" type="ORF">PYX00_010455</name>
</gene>
<name>A0AAW2HFD1_9NEOP</name>
<dbReference type="Gene3D" id="2.130.10.30">
    <property type="entry name" value="Regulator of chromosome condensation 1/beta-lactamase-inhibitor protein II"/>
    <property type="match status" value="2"/>
</dbReference>
<feature type="repeat" description="RCC1" evidence="1">
    <location>
        <begin position="182"/>
        <end position="238"/>
    </location>
</feature>
<dbReference type="Pfam" id="PF00415">
    <property type="entry name" value="RCC1"/>
    <property type="match status" value="3"/>
</dbReference>
<dbReference type="PRINTS" id="PR00633">
    <property type="entry name" value="RCCNDNSATION"/>
</dbReference>
<dbReference type="GO" id="GO:0005743">
    <property type="term" value="C:mitochondrial inner membrane"/>
    <property type="evidence" value="ECO:0007669"/>
    <property type="project" value="TreeGrafter"/>
</dbReference>
<feature type="repeat" description="RCC1" evidence="1">
    <location>
        <begin position="405"/>
        <end position="454"/>
    </location>
</feature>
<dbReference type="Pfam" id="PF13540">
    <property type="entry name" value="RCC1_2"/>
    <property type="match status" value="2"/>
</dbReference>
<dbReference type="GO" id="GO:0019843">
    <property type="term" value="F:rRNA binding"/>
    <property type="evidence" value="ECO:0007669"/>
    <property type="project" value="TreeGrafter"/>
</dbReference>
<feature type="repeat" description="RCC1" evidence="1">
    <location>
        <begin position="347"/>
        <end position="404"/>
    </location>
</feature>
<proteinExistence type="predicted"/>
<dbReference type="GO" id="GO:0005085">
    <property type="term" value="F:guanyl-nucleotide exchange factor activity"/>
    <property type="evidence" value="ECO:0007669"/>
    <property type="project" value="TreeGrafter"/>
</dbReference>
<accession>A0AAW2HFD1</accession>
<dbReference type="InterPro" id="IPR053035">
    <property type="entry name" value="Mitochondrial_GEF_domain"/>
</dbReference>
<dbReference type="SUPFAM" id="SSF50985">
    <property type="entry name" value="RCC1/BLIP-II"/>
    <property type="match status" value="1"/>
</dbReference>
<reference evidence="2" key="1">
    <citation type="journal article" date="2024" name="Gigascience">
        <title>Chromosome-level genome of the poultry shaft louse Menopon gallinae provides insight into the host-switching and adaptive evolution of parasitic lice.</title>
        <authorList>
            <person name="Xu Y."/>
            <person name="Ma L."/>
            <person name="Liu S."/>
            <person name="Liang Y."/>
            <person name="Liu Q."/>
            <person name="He Z."/>
            <person name="Tian L."/>
            <person name="Duan Y."/>
            <person name="Cai W."/>
            <person name="Li H."/>
            <person name="Song F."/>
        </authorList>
    </citation>
    <scope>NUCLEOTIDE SEQUENCE</scope>
    <source>
        <strain evidence="2">Cailab_2023a</strain>
    </source>
</reference>
<dbReference type="GO" id="GO:0070131">
    <property type="term" value="P:positive regulation of mitochondrial translation"/>
    <property type="evidence" value="ECO:0007669"/>
    <property type="project" value="TreeGrafter"/>
</dbReference>
<sequence>MFNRSVNIVRKCCPCHGALTVTRGVRRRLPPDPALAEEIPVVEYAKKKPKENILYVWGLGEHGALGHYHQKRALMKGKSDIRFRTYNRPLRLHFGEHHSVVHVAAGYGFSLFSIKNSGPSKVYGTGLNTDSQLGFQGGKKNTPMGILIAPVPVKIPFNETNKTKIIGLAAGRAHSVVVTDNEGIFTFGNNSYGQCGRTIFEDEDYGGSHVVHNIKNLDGLKIQSAECGQDHTLLLMEDGSVYSCGWGADGQTGLGHMSNVERFTKVKGEIEGEKIVKISSKADCVLALNDKGEVFGWGNTEYCQIFDEGGQYQQVNTPVHLKKCQGFGKIIDVAAAGSLCMMLNEAGEVFTWGFGILGRGPVANISWKPEIIPSTIFGKTVFEPDMRVTSIHCGLNHCAAITNKGDLYTWGKNRGYCLGLGIKTDQFFPLRVAIGNVCKTLSMGVDHTIALCGTI</sequence>
<dbReference type="EMBL" id="JARGDH010000005">
    <property type="protein sequence ID" value="KAL0268568.1"/>
    <property type="molecule type" value="Genomic_DNA"/>
</dbReference>
<feature type="repeat" description="RCC1" evidence="1">
    <location>
        <begin position="120"/>
        <end position="181"/>
    </location>
</feature>
<dbReference type="PROSITE" id="PS50012">
    <property type="entry name" value="RCC1_3"/>
    <property type="match status" value="5"/>
</dbReference>
<comment type="caution">
    <text evidence="2">The sequence shown here is derived from an EMBL/GenBank/DDBJ whole genome shotgun (WGS) entry which is preliminary data.</text>
</comment>